<accession>A0A251MWQ5</accession>
<gene>
    <name evidence="1" type="ORF">PRUPE_8G119600</name>
</gene>
<organism evidence="1 2">
    <name type="scientific">Prunus persica</name>
    <name type="common">Peach</name>
    <name type="synonym">Amygdalus persica</name>
    <dbReference type="NCBI Taxonomy" id="3760"/>
    <lineage>
        <taxon>Eukaryota</taxon>
        <taxon>Viridiplantae</taxon>
        <taxon>Streptophyta</taxon>
        <taxon>Embryophyta</taxon>
        <taxon>Tracheophyta</taxon>
        <taxon>Spermatophyta</taxon>
        <taxon>Magnoliopsida</taxon>
        <taxon>eudicotyledons</taxon>
        <taxon>Gunneridae</taxon>
        <taxon>Pentapetalae</taxon>
        <taxon>rosids</taxon>
        <taxon>fabids</taxon>
        <taxon>Rosales</taxon>
        <taxon>Rosaceae</taxon>
        <taxon>Amygdaloideae</taxon>
        <taxon>Amygdaleae</taxon>
        <taxon>Prunus</taxon>
    </lineage>
</organism>
<keyword evidence="2" id="KW-1185">Reference proteome</keyword>
<proteinExistence type="predicted"/>
<dbReference type="EMBL" id="CM007658">
    <property type="protein sequence ID" value="ONH91510.1"/>
    <property type="molecule type" value="Genomic_DNA"/>
</dbReference>
<evidence type="ECO:0000313" key="2">
    <source>
        <dbReference type="Proteomes" id="UP000006882"/>
    </source>
</evidence>
<dbReference type="AlphaFoldDB" id="A0A251MWQ5"/>
<sequence length="117" mass="13405">MLFSIIFPLETFIFKQHRNLISLWSSINIYPSSTLLLTALVQAIYYAIAEPVMCILRMEQLPHCDLEKFLCWFYIFGSFSNIGKLSSLSCGIEISKILKFKISCQLIKLSGSIQSEK</sequence>
<evidence type="ECO:0000313" key="1">
    <source>
        <dbReference type="EMBL" id="ONH91510.1"/>
    </source>
</evidence>
<protein>
    <submittedName>
        <fullName evidence="1">Uncharacterized protein</fullName>
    </submittedName>
</protein>
<dbReference type="Proteomes" id="UP000006882">
    <property type="component" value="Chromosome G8"/>
</dbReference>
<reference evidence="1 2" key="1">
    <citation type="journal article" date="2013" name="Nat. Genet.">
        <title>The high-quality draft genome of peach (Prunus persica) identifies unique patterns of genetic diversity, domestication and genome evolution.</title>
        <authorList>
            <consortium name="International Peach Genome Initiative"/>
            <person name="Verde I."/>
            <person name="Abbott A.G."/>
            <person name="Scalabrin S."/>
            <person name="Jung S."/>
            <person name="Shu S."/>
            <person name="Marroni F."/>
            <person name="Zhebentyayeva T."/>
            <person name="Dettori M.T."/>
            <person name="Grimwood J."/>
            <person name="Cattonaro F."/>
            <person name="Zuccolo A."/>
            <person name="Rossini L."/>
            <person name="Jenkins J."/>
            <person name="Vendramin E."/>
            <person name="Meisel L.A."/>
            <person name="Decroocq V."/>
            <person name="Sosinski B."/>
            <person name="Prochnik S."/>
            <person name="Mitros T."/>
            <person name="Policriti A."/>
            <person name="Cipriani G."/>
            <person name="Dondini L."/>
            <person name="Ficklin S."/>
            <person name="Goodstein D.M."/>
            <person name="Xuan P."/>
            <person name="Del Fabbro C."/>
            <person name="Aramini V."/>
            <person name="Copetti D."/>
            <person name="Gonzalez S."/>
            <person name="Horner D.S."/>
            <person name="Falchi R."/>
            <person name="Lucas S."/>
            <person name="Mica E."/>
            <person name="Maldonado J."/>
            <person name="Lazzari B."/>
            <person name="Bielenberg D."/>
            <person name="Pirona R."/>
            <person name="Miculan M."/>
            <person name="Barakat A."/>
            <person name="Testolin R."/>
            <person name="Stella A."/>
            <person name="Tartarini S."/>
            <person name="Tonutti P."/>
            <person name="Arus P."/>
            <person name="Orellana A."/>
            <person name="Wells C."/>
            <person name="Main D."/>
            <person name="Vizzotto G."/>
            <person name="Silva H."/>
            <person name="Salamini F."/>
            <person name="Schmutz J."/>
            <person name="Morgante M."/>
            <person name="Rokhsar D.S."/>
        </authorList>
    </citation>
    <scope>NUCLEOTIDE SEQUENCE [LARGE SCALE GENOMIC DNA]</scope>
    <source>
        <strain evidence="2">cv. Nemared</strain>
    </source>
</reference>
<name>A0A251MWQ5_PRUPE</name>
<dbReference type="Gramene" id="ONH91510">
    <property type="protein sequence ID" value="ONH91510"/>
    <property type="gene ID" value="PRUPE_8G119600"/>
</dbReference>